<protein>
    <submittedName>
        <fullName evidence="2">DUF2029 domain-containing protein</fullName>
    </submittedName>
</protein>
<dbReference type="RefSeq" id="WP_147825673.1">
    <property type="nucleotide sequence ID" value="NZ_BAAARG010000002.1"/>
</dbReference>
<feature type="transmembrane region" description="Helical" evidence="1">
    <location>
        <begin position="319"/>
        <end position="335"/>
    </location>
</feature>
<accession>A0A5C8HM17</accession>
<feature type="transmembrane region" description="Helical" evidence="1">
    <location>
        <begin position="117"/>
        <end position="135"/>
    </location>
</feature>
<evidence type="ECO:0000313" key="2">
    <source>
        <dbReference type="EMBL" id="TXK04538.1"/>
    </source>
</evidence>
<feature type="transmembrane region" description="Helical" evidence="1">
    <location>
        <begin position="193"/>
        <end position="216"/>
    </location>
</feature>
<dbReference type="Proteomes" id="UP000321196">
    <property type="component" value="Unassembled WGS sequence"/>
</dbReference>
<feature type="transmembrane region" description="Helical" evidence="1">
    <location>
        <begin position="370"/>
        <end position="390"/>
    </location>
</feature>
<name>A0A5C8HM17_9MICO</name>
<gene>
    <name evidence="2" type="ORF">FVP60_07570</name>
</gene>
<feature type="transmembrane region" description="Helical" evidence="1">
    <location>
        <begin position="87"/>
        <end position="105"/>
    </location>
</feature>
<feature type="transmembrane region" description="Helical" evidence="1">
    <location>
        <begin position="340"/>
        <end position="358"/>
    </location>
</feature>
<keyword evidence="3" id="KW-1185">Reference proteome</keyword>
<keyword evidence="1" id="KW-0472">Membrane</keyword>
<keyword evidence="1" id="KW-0812">Transmembrane</keyword>
<feature type="transmembrane region" description="Helical" evidence="1">
    <location>
        <begin position="7"/>
        <end position="29"/>
    </location>
</feature>
<keyword evidence="1" id="KW-1133">Transmembrane helix</keyword>
<evidence type="ECO:0000256" key="1">
    <source>
        <dbReference type="SAM" id="Phobius"/>
    </source>
</evidence>
<evidence type="ECO:0000313" key="3">
    <source>
        <dbReference type="Proteomes" id="UP000321196"/>
    </source>
</evidence>
<dbReference type="OrthoDB" id="581198at2"/>
<sequence>MTRRSGWAWAAALWALFIAAHILVAWLGWVEPNAPRNDVTNVYEPWSAYAIRGQGIVGVTEPWVYPPLALMPMILAQLFTPLLGYQWAWIFVVFLFDAAAFYLLVGGGRSRSRRAAAIFWIVFLVALGPIALYRLDAVTVPFAVAGVLLIRSHPVLASSLLAMAAWMKIWTGAILAAAFAALNSKRRIVEGTLVVSAVVVGIVALGGGISFLFGFLSMQSSRGLQAEAVFATPFLWSAIAGVDGAGIEYDYDLITFQVAGNGVAFLADILTPLLLIAAVALAALGLIAHQRGVSARELMPPLAMAAVMAFIVFNKVGSPQFQTWLIAPVVLWLVWDRRRALPYAVSAVIIAACTHLIYPLFYDLFLQTDVVVITIITIRNLLLVVLMLAATARVAKLAIRHPVPITTLAQVSSDAPPHP</sequence>
<dbReference type="AlphaFoldDB" id="A0A5C8HM17"/>
<dbReference type="EMBL" id="VRSW01000002">
    <property type="protein sequence ID" value="TXK04538.1"/>
    <property type="molecule type" value="Genomic_DNA"/>
</dbReference>
<proteinExistence type="predicted"/>
<reference evidence="2 3" key="1">
    <citation type="submission" date="2019-08" db="EMBL/GenBank/DDBJ databases">
        <authorList>
            <person name="Dong K."/>
        </authorList>
    </citation>
    <scope>NUCLEOTIDE SEQUENCE [LARGE SCALE GENOMIC DNA]</scope>
    <source>
        <strain evidence="2 3">M4-8</strain>
    </source>
</reference>
<comment type="caution">
    <text evidence="2">The sequence shown here is derived from an EMBL/GenBank/DDBJ whole genome shotgun (WGS) entry which is preliminary data.</text>
</comment>
<organism evidence="2 3">
    <name type="scientific">Microbacterium mitrae</name>
    <dbReference type="NCBI Taxonomy" id="664640"/>
    <lineage>
        <taxon>Bacteria</taxon>
        <taxon>Bacillati</taxon>
        <taxon>Actinomycetota</taxon>
        <taxon>Actinomycetes</taxon>
        <taxon>Micrococcales</taxon>
        <taxon>Microbacteriaceae</taxon>
        <taxon>Microbacterium</taxon>
    </lineage>
</organism>
<feature type="transmembrane region" description="Helical" evidence="1">
    <location>
        <begin position="263"/>
        <end position="286"/>
    </location>
</feature>
<feature type="transmembrane region" description="Helical" evidence="1">
    <location>
        <begin position="298"/>
        <end position="313"/>
    </location>
</feature>
<feature type="transmembrane region" description="Helical" evidence="1">
    <location>
        <begin position="155"/>
        <end position="181"/>
    </location>
</feature>